<dbReference type="Proteomes" id="UP001501176">
    <property type="component" value="Unassembled WGS sequence"/>
</dbReference>
<reference evidence="1 2" key="1">
    <citation type="journal article" date="2019" name="Int. J. Syst. Evol. Microbiol.">
        <title>The Global Catalogue of Microorganisms (GCM) 10K type strain sequencing project: providing services to taxonomists for standard genome sequencing and annotation.</title>
        <authorList>
            <consortium name="The Broad Institute Genomics Platform"/>
            <consortium name="The Broad Institute Genome Sequencing Center for Infectious Disease"/>
            <person name="Wu L."/>
            <person name="Ma J."/>
        </authorList>
    </citation>
    <scope>NUCLEOTIDE SEQUENCE [LARGE SCALE GENOMIC DNA]</scope>
    <source>
        <strain evidence="1 2">JCM 16240</strain>
    </source>
</reference>
<dbReference type="Pfam" id="PF11161">
    <property type="entry name" value="DUF2944"/>
    <property type="match status" value="1"/>
</dbReference>
<evidence type="ECO:0000313" key="1">
    <source>
        <dbReference type="EMBL" id="GAA0229935.1"/>
    </source>
</evidence>
<protein>
    <submittedName>
        <fullName evidence="1">DUF2946 family protein</fullName>
    </submittedName>
</protein>
<sequence length="204" mass="22323">MDDQVLAAMARWPNVPAVRGWLSLSARGQWRLHPHGRGWDTPDEEPGETISSPQIIGFIGRNYLADDAGRWFFQNGPQRVYVRLDGAPWILGMDADAQGRSRLRTHTGQDYGPVDHWWLDPGGRLYARSAAGAGLVNDRDLGRVVDALRTADGQPLDDWFERPDPAGISVRLDSGDPGCSAARTPMGLLAADAVEATLGFVRLP</sequence>
<accession>A0ABN0TU83</accession>
<dbReference type="RefSeq" id="WP_343821116.1">
    <property type="nucleotide sequence ID" value="NZ_BAAAFN010000014.1"/>
</dbReference>
<evidence type="ECO:0000313" key="2">
    <source>
        <dbReference type="Proteomes" id="UP001501176"/>
    </source>
</evidence>
<comment type="caution">
    <text evidence="1">The sequence shown here is derived from an EMBL/GenBank/DDBJ whole genome shotgun (WGS) entry which is preliminary data.</text>
</comment>
<dbReference type="InterPro" id="IPR021332">
    <property type="entry name" value="DUF2944"/>
</dbReference>
<proteinExistence type="predicted"/>
<dbReference type="EMBL" id="BAAAFN010000014">
    <property type="protein sequence ID" value="GAA0229935.1"/>
    <property type="molecule type" value="Genomic_DNA"/>
</dbReference>
<organism evidence="1 2">
    <name type="scientific">Castellaniella daejeonensis</name>
    <dbReference type="NCBI Taxonomy" id="659013"/>
    <lineage>
        <taxon>Bacteria</taxon>
        <taxon>Pseudomonadati</taxon>
        <taxon>Pseudomonadota</taxon>
        <taxon>Betaproteobacteria</taxon>
        <taxon>Burkholderiales</taxon>
        <taxon>Alcaligenaceae</taxon>
        <taxon>Castellaniella</taxon>
    </lineage>
</organism>
<keyword evidence="2" id="KW-1185">Reference proteome</keyword>
<name>A0ABN0TU83_9BURK</name>
<gene>
    <name evidence="1" type="ORF">GCM10009125_18660</name>
</gene>